<feature type="chain" id="PRO_5002441542" description="Ricin B lectin domain-containing protein" evidence="1">
    <location>
        <begin position="29"/>
        <end position="152"/>
    </location>
</feature>
<reference evidence="3 4" key="1">
    <citation type="submission" date="2015-02" db="EMBL/GenBank/DDBJ databases">
        <authorList>
            <person name="Ju K.-S."/>
            <person name="Doroghazi J.R."/>
            <person name="Metcalf W."/>
        </authorList>
    </citation>
    <scope>NUCLEOTIDE SEQUENCE [LARGE SCALE GENOMIC DNA]</scope>
    <source>
        <strain evidence="3 4">NRRL B-16140</strain>
    </source>
</reference>
<evidence type="ECO:0000256" key="1">
    <source>
        <dbReference type="SAM" id="SignalP"/>
    </source>
</evidence>
<dbReference type="Pfam" id="PF00652">
    <property type="entry name" value="Ricin_B_lectin"/>
    <property type="match status" value="1"/>
</dbReference>
<dbReference type="PROSITE" id="PS50231">
    <property type="entry name" value="RICIN_B_LECTIN"/>
    <property type="match status" value="1"/>
</dbReference>
<dbReference type="PATRIC" id="fig|68170.10.peg.6216"/>
<protein>
    <recommendedName>
        <fullName evidence="2">Ricin B lectin domain-containing protein</fullName>
    </recommendedName>
</protein>
<feature type="domain" description="Ricin B lectin" evidence="2">
    <location>
        <begin position="32"/>
        <end position="136"/>
    </location>
</feature>
<dbReference type="Gene3D" id="2.80.10.50">
    <property type="match status" value="1"/>
</dbReference>
<keyword evidence="4" id="KW-1185">Reference proteome</keyword>
<proteinExistence type="predicted"/>
<sequence>MLRRIAGAGAAAGFAATLLVGGAQGAQAATPIQIVNANTGNTCLTLKTIDGFKGQVTTANCQTGNESQVWVVAGGIIRSPRWGHCLDGNGADVYTFPCTANDEYQKWTTTSGDKKWIRHEWSKKYLNSSGSHNEHVGFTAQTSACRWFWRNV</sequence>
<evidence type="ECO:0000259" key="2">
    <source>
        <dbReference type="Pfam" id="PF00652"/>
    </source>
</evidence>
<dbReference type="InterPro" id="IPR000772">
    <property type="entry name" value="Ricin_B_lectin"/>
</dbReference>
<keyword evidence="1" id="KW-0732">Signal</keyword>
<dbReference type="EMBL" id="JYJG01000196">
    <property type="protein sequence ID" value="KJK45809.1"/>
    <property type="molecule type" value="Genomic_DNA"/>
</dbReference>
<organism evidence="3 4">
    <name type="scientific">Lentzea aerocolonigenes</name>
    <name type="common">Lechevalieria aerocolonigenes</name>
    <name type="synonym">Saccharothrix aerocolonigenes</name>
    <dbReference type="NCBI Taxonomy" id="68170"/>
    <lineage>
        <taxon>Bacteria</taxon>
        <taxon>Bacillati</taxon>
        <taxon>Actinomycetota</taxon>
        <taxon>Actinomycetes</taxon>
        <taxon>Pseudonocardiales</taxon>
        <taxon>Pseudonocardiaceae</taxon>
        <taxon>Lentzea</taxon>
    </lineage>
</organism>
<feature type="signal peptide" evidence="1">
    <location>
        <begin position="1"/>
        <end position="28"/>
    </location>
</feature>
<dbReference type="InterPro" id="IPR035992">
    <property type="entry name" value="Ricin_B-like_lectins"/>
</dbReference>
<evidence type="ECO:0000313" key="4">
    <source>
        <dbReference type="Proteomes" id="UP000033393"/>
    </source>
</evidence>
<accession>A0A0F0GQP8</accession>
<dbReference type="AlphaFoldDB" id="A0A0F0GQP8"/>
<dbReference type="Proteomes" id="UP000033393">
    <property type="component" value="Unassembled WGS sequence"/>
</dbReference>
<evidence type="ECO:0000313" key="3">
    <source>
        <dbReference type="EMBL" id="KJK45809.1"/>
    </source>
</evidence>
<name>A0A0F0GQP8_LENAE</name>
<gene>
    <name evidence="3" type="ORF">UK23_24825</name>
</gene>
<dbReference type="SUPFAM" id="SSF50370">
    <property type="entry name" value="Ricin B-like lectins"/>
    <property type="match status" value="1"/>
</dbReference>
<comment type="caution">
    <text evidence="3">The sequence shown here is derived from an EMBL/GenBank/DDBJ whole genome shotgun (WGS) entry which is preliminary data.</text>
</comment>